<dbReference type="PROSITE" id="PS51059">
    <property type="entry name" value="PARP_CATALYTIC"/>
    <property type="match status" value="1"/>
</dbReference>
<dbReference type="GeneTree" id="ENSGT00940000156161"/>
<dbReference type="SUPFAM" id="SSF56399">
    <property type="entry name" value="ADP-ribosylation"/>
    <property type="match status" value="1"/>
</dbReference>
<accession>A0A8D0A110</accession>
<evidence type="ECO:0000256" key="9">
    <source>
        <dbReference type="ARBA" id="ARBA00022687"/>
    </source>
</evidence>
<dbReference type="FunFam" id="1.25.40.20:FF:000024">
    <property type="entry name" value="Poly [ADP-ribose] polymerase"/>
    <property type="match status" value="1"/>
</dbReference>
<feature type="repeat" description="ANK" evidence="24">
    <location>
        <begin position="294"/>
        <end position="326"/>
    </location>
</feature>
<feature type="region of interest" description="Disordered" evidence="26">
    <location>
        <begin position="1"/>
        <end position="51"/>
    </location>
</feature>
<reference evidence="29" key="1">
    <citation type="submission" date="2025-08" db="UniProtKB">
        <authorList>
            <consortium name="Ensembl"/>
        </authorList>
    </citation>
    <scope>IDENTIFICATION</scope>
</reference>
<dbReference type="GO" id="GO:0046872">
    <property type="term" value="F:metal ion binding"/>
    <property type="evidence" value="ECO:0007669"/>
    <property type="project" value="UniProtKB-KW"/>
</dbReference>
<dbReference type="Pfam" id="PF12796">
    <property type="entry name" value="Ank_2"/>
    <property type="match status" value="5"/>
</dbReference>
<keyword evidence="30" id="KW-1185">Reference proteome</keyword>
<comment type="subcellular location">
    <subcellularLocation>
        <location evidence="4">Chromosome</location>
        <location evidence="4">Telomere</location>
    </subcellularLocation>
    <subcellularLocation>
        <location evidence="3">Cytoplasm</location>
    </subcellularLocation>
    <subcellularLocation>
        <location evidence="2">Golgi apparatus membrane</location>
        <topology evidence="2">Peripheral membrane protein</topology>
    </subcellularLocation>
    <subcellularLocation>
        <location evidence="1">Nucleus</location>
    </subcellularLocation>
</comment>
<keyword evidence="10" id="KW-0548">Nucleotidyltransferase</keyword>
<keyword evidence="15" id="KW-0832">Ubl conjugation</keyword>
<reference evidence="29" key="2">
    <citation type="submission" date="2025-09" db="UniProtKB">
        <authorList>
            <consortium name="Ensembl"/>
        </authorList>
    </citation>
    <scope>IDENTIFICATION</scope>
</reference>
<evidence type="ECO:0000256" key="21">
    <source>
        <dbReference type="ARBA" id="ARBA00023242"/>
    </source>
</evidence>
<evidence type="ECO:0000256" key="19">
    <source>
        <dbReference type="ARBA" id="ARBA00023043"/>
    </source>
</evidence>
<evidence type="ECO:0000256" key="13">
    <source>
        <dbReference type="ARBA" id="ARBA00022765"/>
    </source>
</evidence>
<keyword evidence="21" id="KW-0539">Nucleus</keyword>
<keyword evidence="20" id="KW-0472">Membrane</keyword>
<name>A0A8D0A110_SANLU</name>
<evidence type="ECO:0000256" key="26">
    <source>
        <dbReference type="SAM" id="MobiDB-lite"/>
    </source>
</evidence>
<comment type="catalytic activity">
    <reaction evidence="23">
        <text>NAD(+) + (ADP-D-ribosyl)n-acceptor = nicotinamide + (ADP-D-ribosyl)n+1-acceptor + H(+).</text>
        <dbReference type="EC" id="2.4.2.30"/>
    </reaction>
</comment>
<dbReference type="SUPFAM" id="SSF48403">
    <property type="entry name" value="Ankyrin repeat"/>
    <property type="match status" value="2"/>
</dbReference>
<dbReference type="Gene3D" id="3.90.228.10">
    <property type="match status" value="1"/>
</dbReference>
<feature type="repeat" description="ANK" evidence="24">
    <location>
        <begin position="207"/>
        <end position="239"/>
    </location>
</feature>
<feature type="repeat" description="ANK" evidence="24">
    <location>
        <begin position="174"/>
        <end position="206"/>
    </location>
</feature>
<evidence type="ECO:0000256" key="23">
    <source>
        <dbReference type="ARBA" id="ARBA00033987"/>
    </source>
</evidence>
<feature type="domain" description="SAM" evidence="27">
    <location>
        <begin position="907"/>
        <end position="966"/>
    </location>
</feature>
<dbReference type="GO" id="GO:0003950">
    <property type="term" value="F:NAD+ poly-ADP-ribosyltransferase activity"/>
    <property type="evidence" value="ECO:0007669"/>
    <property type="project" value="UniProtKB-UniRule"/>
</dbReference>
<keyword evidence="12" id="KW-0677">Repeat</keyword>
<evidence type="ECO:0000256" key="25">
    <source>
        <dbReference type="RuleBase" id="RU362114"/>
    </source>
</evidence>
<keyword evidence="14" id="KW-0862">Zinc</keyword>
<feature type="repeat" description="ANK" evidence="24">
    <location>
        <begin position="327"/>
        <end position="359"/>
    </location>
</feature>
<dbReference type="PANTHER" id="PTHR24171:SF11">
    <property type="entry name" value="26S PROTEASOME NON-ATPASE REGULATORY SUBUNIT 10"/>
    <property type="match status" value="1"/>
</dbReference>
<gene>
    <name evidence="29" type="primary">LOC116050620</name>
</gene>
<dbReference type="Pfam" id="PF13606">
    <property type="entry name" value="Ank_3"/>
    <property type="match status" value="1"/>
</dbReference>
<dbReference type="Ensembl" id="ENSSLUT00000049199.1">
    <property type="protein sequence ID" value="ENSSLUP00000047747.1"/>
    <property type="gene ID" value="ENSSLUG00000019568.1"/>
</dbReference>
<dbReference type="EC" id="2.4.2.-" evidence="25"/>
<evidence type="ECO:0000256" key="18">
    <source>
        <dbReference type="ARBA" id="ARBA00023034"/>
    </source>
</evidence>
<dbReference type="CDD" id="cd09524">
    <property type="entry name" value="SAM_tankyrase1_2"/>
    <property type="match status" value="1"/>
</dbReference>
<dbReference type="InterPro" id="IPR013761">
    <property type="entry name" value="SAM/pointed_sf"/>
</dbReference>
<feature type="repeat" description="ANK" evidence="24">
    <location>
        <begin position="447"/>
        <end position="482"/>
    </location>
</feature>
<dbReference type="PROSITE" id="PS50088">
    <property type="entry name" value="ANK_REPEAT"/>
    <property type="match status" value="12"/>
</dbReference>
<dbReference type="CDD" id="cd01438">
    <property type="entry name" value="tankyrase_like"/>
    <property type="match status" value="1"/>
</dbReference>
<dbReference type="GO" id="GO:0000781">
    <property type="term" value="C:chromosome, telomeric region"/>
    <property type="evidence" value="ECO:0007669"/>
    <property type="project" value="UniProtKB-SubCell"/>
</dbReference>
<dbReference type="InterPro" id="IPR002110">
    <property type="entry name" value="Ankyrin_rpt"/>
</dbReference>
<evidence type="ECO:0000256" key="16">
    <source>
        <dbReference type="ARBA" id="ARBA00022895"/>
    </source>
</evidence>
<feature type="repeat" description="ANK" evidence="24">
    <location>
        <begin position="483"/>
        <end position="515"/>
    </location>
</feature>
<feature type="compositionally biased region" description="Low complexity" evidence="26">
    <location>
        <begin position="1"/>
        <end position="14"/>
    </location>
</feature>
<dbReference type="GO" id="GO:0031436">
    <property type="term" value="C:BRCA1-BARD1 complex"/>
    <property type="evidence" value="ECO:0007669"/>
    <property type="project" value="TreeGrafter"/>
</dbReference>
<feature type="repeat" description="ANK" evidence="24">
    <location>
        <begin position="609"/>
        <end position="641"/>
    </location>
</feature>
<feature type="repeat" description="ANK" evidence="24">
    <location>
        <begin position="141"/>
        <end position="173"/>
    </location>
</feature>
<feature type="repeat" description="ANK" evidence="24">
    <location>
        <begin position="360"/>
        <end position="392"/>
    </location>
</feature>
<sequence>MAVSRRSSQQQQQQNTLQSPPRNGSISGAPPGSPPMALLTAAVGPTENERECSGGIEMVLASTDLPTPVLTSSASFTTTTSGGGSSSVSSPGSGAASPIDGSSGIGGAFRELFEACRNGDVSRVKRLVDSVNVNAKDMAGRKSTPLHFAAGFGRKDVVEHLLQTGANVHARDDGGLIPLHNACSFGHAEVVSLLLCQGADPNARDNWNYTPLHEAAIKGKIDVCIVLLQHGADPNIRNTDGKSALDLADPSAKAVLTGEYKKDELLEAARSGNEEKLMALLTPLNVNCHASDGRKSTPLHLAAGYNRVRIVQLLLQHGADVHAKDKGGLVPLHNACSYGHFEVTELLLKHGACVNAMDLWQFTPLHEAASKNRVEVCSLLLSHGADPTLLNCHSKSAVDMAPTPELKERLTYEFKGHSLLQAAREADMAKVKKTLALEIISFKHPQTNETALHCAVASPHPKRKQVTELLLRKGANINEKNKDFMTALHVAAERAHNDILEVLQKHGAKVNAVDTLGQTALHRAALAGHIQTCKLLLSYGADPSIVSLQGFTAVQMGNEAVQQILNENVPTRNSDVDYRFLEAAKAGDLETVQQLCTPQNVNCRDLEGRHSTPLHFAAGYNRVAVVEYLLHHGADVHAKDKGGLVPLHNACSYGHYEVAELLVRHGASVNVADLWKFTPLHEAAAKGKYEICKLLLKHGADPSKKNRDGNMPLDMVKDGDTDIQDLLRGDAALLDAAKKGCLARVQKLCSPENINCRDTQGRNSTPLHLAGNQHLCALLLAHGADPTMKNQEGQTALDLATVTASVKQTDIDQLRNYCEISRYVWGFSSCMSIGKRICFKPQATVVSASVISPASTPSCLSAASSIDNLAGPLTELAAATTSGSSGVADGATGTDRKEGEMAMLDMNISQFMKSLGLEHLRDIFEREQITLDVLADMGHEELKEIGINAYGHRHKLIKGIERLLGGQQGGNPYLAFHCASQGTILIDLAPDDKEYQSVEEELQSTIREHRDGGNAGGVFSRYNIIKIQKVVNKKLRERYTHRQKEIADENHNHHNERMLFHGSPFINAIIHKGFDERHAYIGGMFGAGIYFAENSSKSNQYVYGIGGGTGCPTHKDRSCYLCHRQMLFCRVTLGKSFLQFSAMKMAHAPPGHHSVIGRPSVNGLAYAEYVIYRGEQAYPEYLITYQILKPESAAQSAAGAEQKS</sequence>
<dbReference type="GO" id="GO:0085020">
    <property type="term" value="P:protein K6-linked ubiquitination"/>
    <property type="evidence" value="ECO:0007669"/>
    <property type="project" value="TreeGrafter"/>
</dbReference>
<comment type="similarity">
    <text evidence="22">Belongs to the ARTD/PARP family.</text>
</comment>
<keyword evidence="17 25" id="KW-0520">NAD</keyword>
<keyword evidence="13" id="KW-0013">ADP-ribosylation</keyword>
<proteinExistence type="inferred from homology"/>
<dbReference type="GO" id="GO:0016055">
    <property type="term" value="P:Wnt signaling pathway"/>
    <property type="evidence" value="ECO:0007669"/>
    <property type="project" value="UniProtKB-KW"/>
</dbReference>
<evidence type="ECO:0000256" key="24">
    <source>
        <dbReference type="PROSITE-ProRule" id="PRU00023"/>
    </source>
</evidence>
<evidence type="ECO:0000256" key="20">
    <source>
        <dbReference type="ARBA" id="ARBA00023136"/>
    </source>
</evidence>
<dbReference type="FunFam" id="1.25.40.20:FF:000010">
    <property type="entry name" value="Poly [ADP-ribose] polymerase"/>
    <property type="match status" value="1"/>
</dbReference>
<evidence type="ECO:0000256" key="17">
    <source>
        <dbReference type="ARBA" id="ARBA00023027"/>
    </source>
</evidence>
<dbReference type="SMART" id="SM00454">
    <property type="entry name" value="SAM"/>
    <property type="match status" value="1"/>
</dbReference>
<organism evidence="29 30">
    <name type="scientific">Sander lucioperca</name>
    <name type="common">Pike-perch</name>
    <name type="synonym">Perca lucioperca</name>
    <dbReference type="NCBI Taxonomy" id="283035"/>
    <lineage>
        <taxon>Eukaryota</taxon>
        <taxon>Metazoa</taxon>
        <taxon>Chordata</taxon>
        <taxon>Craniata</taxon>
        <taxon>Vertebrata</taxon>
        <taxon>Euteleostomi</taxon>
        <taxon>Actinopterygii</taxon>
        <taxon>Neopterygii</taxon>
        <taxon>Teleostei</taxon>
        <taxon>Neoteleostei</taxon>
        <taxon>Acanthomorphata</taxon>
        <taxon>Eupercaria</taxon>
        <taxon>Perciformes</taxon>
        <taxon>Percoidei</taxon>
        <taxon>Percidae</taxon>
        <taxon>Luciopercinae</taxon>
        <taxon>Sander</taxon>
    </lineage>
</organism>
<keyword evidence="18" id="KW-0333">Golgi apparatus</keyword>
<dbReference type="PROSITE" id="PS50297">
    <property type="entry name" value="ANK_REP_REGION"/>
    <property type="match status" value="12"/>
</dbReference>
<dbReference type="FunFam" id="1.10.150.50:FF:000012">
    <property type="entry name" value="Poly [ADP-ribose] polymerase"/>
    <property type="match status" value="1"/>
</dbReference>
<evidence type="ECO:0000256" key="4">
    <source>
        <dbReference type="ARBA" id="ARBA00004574"/>
    </source>
</evidence>
<dbReference type="InterPro" id="IPR001660">
    <property type="entry name" value="SAM"/>
</dbReference>
<dbReference type="Gene3D" id="1.25.40.20">
    <property type="entry name" value="Ankyrin repeat-containing domain"/>
    <property type="match status" value="5"/>
</dbReference>
<dbReference type="SMART" id="SM00248">
    <property type="entry name" value="ANK"/>
    <property type="match status" value="15"/>
</dbReference>
<keyword evidence="19 24" id="KW-0040">ANK repeat</keyword>
<dbReference type="InterPro" id="IPR012317">
    <property type="entry name" value="Poly(ADP-ribose)pol_cat_dom"/>
</dbReference>
<evidence type="ECO:0000256" key="2">
    <source>
        <dbReference type="ARBA" id="ARBA00004395"/>
    </source>
</evidence>
<evidence type="ECO:0000259" key="27">
    <source>
        <dbReference type="PROSITE" id="PS50105"/>
    </source>
</evidence>
<dbReference type="Pfam" id="PF00644">
    <property type="entry name" value="PARP"/>
    <property type="match status" value="1"/>
</dbReference>
<keyword evidence="7 25" id="KW-0328">Glycosyltransferase</keyword>
<dbReference type="Proteomes" id="UP000694568">
    <property type="component" value="Unplaced"/>
</dbReference>
<keyword evidence="6" id="KW-0963">Cytoplasm</keyword>
<dbReference type="GO" id="GO:0016779">
    <property type="term" value="F:nucleotidyltransferase activity"/>
    <property type="evidence" value="ECO:0007669"/>
    <property type="project" value="UniProtKB-KW"/>
</dbReference>
<evidence type="ECO:0000256" key="12">
    <source>
        <dbReference type="ARBA" id="ARBA00022737"/>
    </source>
</evidence>
<evidence type="ECO:0000256" key="7">
    <source>
        <dbReference type="ARBA" id="ARBA00022676"/>
    </source>
</evidence>
<dbReference type="AlphaFoldDB" id="A0A8D0A110"/>
<evidence type="ECO:0000256" key="15">
    <source>
        <dbReference type="ARBA" id="ARBA00022843"/>
    </source>
</evidence>
<evidence type="ECO:0000256" key="14">
    <source>
        <dbReference type="ARBA" id="ARBA00022833"/>
    </source>
</evidence>
<keyword evidence="11" id="KW-0479">Metal-binding</keyword>
<feature type="repeat" description="ANK" evidence="24">
    <location>
        <begin position="516"/>
        <end position="548"/>
    </location>
</feature>
<dbReference type="PANTHER" id="PTHR24171">
    <property type="entry name" value="ANKYRIN REPEAT DOMAIN-CONTAINING PROTEIN 39-RELATED"/>
    <property type="match status" value="1"/>
</dbReference>
<evidence type="ECO:0000256" key="6">
    <source>
        <dbReference type="ARBA" id="ARBA00022490"/>
    </source>
</evidence>
<evidence type="ECO:0000256" key="1">
    <source>
        <dbReference type="ARBA" id="ARBA00004123"/>
    </source>
</evidence>
<dbReference type="InterPro" id="IPR036770">
    <property type="entry name" value="Ankyrin_rpt-contain_sf"/>
</dbReference>
<dbReference type="Pfam" id="PF00023">
    <property type="entry name" value="Ank"/>
    <property type="match status" value="2"/>
</dbReference>
<evidence type="ECO:0000256" key="5">
    <source>
        <dbReference type="ARBA" id="ARBA00022454"/>
    </source>
</evidence>
<dbReference type="GO" id="GO:0004842">
    <property type="term" value="F:ubiquitin-protein transferase activity"/>
    <property type="evidence" value="ECO:0007669"/>
    <property type="project" value="TreeGrafter"/>
</dbReference>
<evidence type="ECO:0000259" key="28">
    <source>
        <dbReference type="PROSITE" id="PS51059"/>
    </source>
</evidence>
<keyword evidence="5" id="KW-0158">Chromosome</keyword>
<dbReference type="SUPFAM" id="SSF47769">
    <property type="entry name" value="SAM/Pointed domain"/>
    <property type="match status" value="1"/>
</dbReference>
<dbReference type="PRINTS" id="PR01415">
    <property type="entry name" value="ANKYRIN"/>
</dbReference>
<feature type="repeat" description="ANK" evidence="24">
    <location>
        <begin position="642"/>
        <end position="674"/>
    </location>
</feature>
<evidence type="ECO:0000313" key="29">
    <source>
        <dbReference type="Ensembl" id="ENSSLUP00000047747.1"/>
    </source>
</evidence>
<feature type="region of interest" description="Disordered" evidence="26">
    <location>
        <begin position="71"/>
        <end position="99"/>
    </location>
</feature>
<dbReference type="Gene3D" id="1.10.150.50">
    <property type="entry name" value="Transcription Factor, Ets-1"/>
    <property type="match status" value="1"/>
</dbReference>
<evidence type="ECO:0000313" key="30">
    <source>
        <dbReference type="Proteomes" id="UP000694568"/>
    </source>
</evidence>
<evidence type="ECO:0000256" key="22">
    <source>
        <dbReference type="ARBA" id="ARBA00024347"/>
    </source>
</evidence>
<feature type="repeat" description="ANK" evidence="24">
    <location>
        <begin position="675"/>
        <end position="707"/>
    </location>
</feature>
<protein>
    <recommendedName>
        <fullName evidence="25">Poly [ADP-ribose] polymerase</fullName>
        <shortName evidence="25">PARP</shortName>
        <ecNumber evidence="25">2.4.2.-</ecNumber>
    </recommendedName>
</protein>
<evidence type="ECO:0000256" key="11">
    <source>
        <dbReference type="ARBA" id="ARBA00022723"/>
    </source>
</evidence>
<dbReference type="Gene3D" id="6.20.320.10">
    <property type="match status" value="1"/>
</dbReference>
<dbReference type="FunFam" id="3.90.228.10:FF:000001">
    <property type="entry name" value="Poly [ADP-ribose] polymerase tankyrase-2"/>
    <property type="match status" value="1"/>
</dbReference>
<dbReference type="Pfam" id="PF07647">
    <property type="entry name" value="SAM_2"/>
    <property type="match status" value="1"/>
</dbReference>
<dbReference type="GO" id="GO:0070531">
    <property type="term" value="C:BRCA1-A complex"/>
    <property type="evidence" value="ECO:0007669"/>
    <property type="project" value="TreeGrafter"/>
</dbReference>
<evidence type="ECO:0000256" key="8">
    <source>
        <dbReference type="ARBA" id="ARBA00022679"/>
    </source>
</evidence>
<evidence type="ECO:0000256" key="10">
    <source>
        <dbReference type="ARBA" id="ARBA00022695"/>
    </source>
</evidence>
<feature type="domain" description="PARP catalytic" evidence="28">
    <location>
        <begin position="989"/>
        <end position="1194"/>
    </location>
</feature>
<evidence type="ECO:0000256" key="3">
    <source>
        <dbReference type="ARBA" id="ARBA00004496"/>
    </source>
</evidence>
<dbReference type="FunFam" id="1.25.40.20:FF:000009">
    <property type="entry name" value="Poly [ADP-ribose] polymerase"/>
    <property type="match status" value="1"/>
</dbReference>
<keyword evidence="9" id="KW-0879">Wnt signaling pathway</keyword>
<dbReference type="PROSITE" id="PS50105">
    <property type="entry name" value="SAM_DOMAIN"/>
    <property type="match status" value="1"/>
</dbReference>
<keyword evidence="8 25" id="KW-0808">Transferase</keyword>
<dbReference type="FunFam" id="1.25.40.20:FF:000021">
    <property type="entry name" value="Poly [ADP-ribose] polymerase"/>
    <property type="match status" value="1"/>
</dbReference>
<keyword evidence="16" id="KW-0779">Telomere</keyword>
<dbReference type="GO" id="GO:0000139">
    <property type="term" value="C:Golgi membrane"/>
    <property type="evidence" value="ECO:0007669"/>
    <property type="project" value="UniProtKB-SubCell"/>
</dbReference>